<organism evidence="3 4">
    <name type="scientific">Burkholderia cepacia GG4</name>
    <dbReference type="NCBI Taxonomy" id="1009846"/>
    <lineage>
        <taxon>Bacteria</taxon>
        <taxon>Pseudomonadati</taxon>
        <taxon>Pseudomonadota</taxon>
        <taxon>Betaproteobacteria</taxon>
        <taxon>Burkholderiales</taxon>
        <taxon>Burkholderiaceae</taxon>
        <taxon>Burkholderia</taxon>
        <taxon>Burkholderia cepacia complex</taxon>
    </lineage>
</organism>
<evidence type="ECO:0000313" key="3">
    <source>
        <dbReference type="EMBL" id="AFQ50570.1"/>
    </source>
</evidence>
<evidence type="ECO:0000313" key="4">
    <source>
        <dbReference type="Proteomes" id="UP000032866"/>
    </source>
</evidence>
<dbReference type="Pfam" id="PF00990">
    <property type="entry name" value="GGDEF"/>
    <property type="match status" value="1"/>
</dbReference>
<dbReference type="Gene3D" id="3.30.450.20">
    <property type="entry name" value="PAS domain"/>
    <property type="match status" value="1"/>
</dbReference>
<dbReference type="Pfam" id="PF12860">
    <property type="entry name" value="PAS_7"/>
    <property type="match status" value="1"/>
</dbReference>
<dbReference type="Proteomes" id="UP000032866">
    <property type="component" value="Chromosome 2"/>
</dbReference>
<dbReference type="SUPFAM" id="SSF55785">
    <property type="entry name" value="PYP-like sensor domain (PAS domain)"/>
    <property type="match status" value="1"/>
</dbReference>
<dbReference type="CDD" id="cd00130">
    <property type="entry name" value="PAS"/>
    <property type="match status" value="1"/>
</dbReference>
<dbReference type="CDD" id="cd01949">
    <property type="entry name" value="GGDEF"/>
    <property type="match status" value="1"/>
</dbReference>
<dbReference type="InterPro" id="IPR000160">
    <property type="entry name" value="GGDEF_dom"/>
</dbReference>
<feature type="transmembrane region" description="Helical" evidence="1">
    <location>
        <begin position="129"/>
        <end position="146"/>
    </location>
</feature>
<keyword evidence="1" id="KW-0812">Transmembrane</keyword>
<dbReference type="PROSITE" id="PS50887">
    <property type="entry name" value="GGDEF"/>
    <property type="match status" value="1"/>
</dbReference>
<dbReference type="InterPro" id="IPR052155">
    <property type="entry name" value="Biofilm_reg_signaling"/>
</dbReference>
<accession>A0A9W3K5J0</accession>
<dbReference type="SMART" id="SM00267">
    <property type="entry name" value="GGDEF"/>
    <property type="match status" value="1"/>
</dbReference>
<evidence type="ECO:0000259" key="2">
    <source>
        <dbReference type="PROSITE" id="PS50887"/>
    </source>
</evidence>
<dbReference type="Gene3D" id="3.30.70.270">
    <property type="match status" value="1"/>
</dbReference>
<feature type="transmembrane region" description="Helical" evidence="1">
    <location>
        <begin position="64"/>
        <end position="86"/>
    </location>
</feature>
<dbReference type="KEGG" id="bct:GEM_4180"/>
<evidence type="ECO:0000256" key="1">
    <source>
        <dbReference type="SAM" id="Phobius"/>
    </source>
</evidence>
<dbReference type="AlphaFoldDB" id="A0A9W3K5J0"/>
<feature type="domain" description="GGDEF" evidence="2">
    <location>
        <begin position="373"/>
        <end position="505"/>
    </location>
</feature>
<dbReference type="SMART" id="SM00091">
    <property type="entry name" value="PAS"/>
    <property type="match status" value="1"/>
</dbReference>
<dbReference type="SUPFAM" id="SSF55073">
    <property type="entry name" value="Nucleotide cyclase"/>
    <property type="match status" value="1"/>
</dbReference>
<name>A0A9W3K5J0_BURCE</name>
<protein>
    <submittedName>
        <fullName evidence="3">GAF sensor-containing diguanylate cyclase</fullName>
    </submittedName>
</protein>
<dbReference type="NCBIfam" id="TIGR00254">
    <property type="entry name" value="GGDEF"/>
    <property type="match status" value="1"/>
</dbReference>
<dbReference type="PANTHER" id="PTHR44757:SF2">
    <property type="entry name" value="BIOFILM ARCHITECTURE MAINTENANCE PROTEIN MBAA"/>
    <property type="match status" value="1"/>
</dbReference>
<dbReference type="InterPro" id="IPR000014">
    <property type="entry name" value="PAS"/>
</dbReference>
<feature type="transmembrane region" description="Helical" evidence="1">
    <location>
        <begin position="166"/>
        <end position="191"/>
    </location>
</feature>
<gene>
    <name evidence="3" type="ORF">GEM_4180</name>
</gene>
<feature type="transmembrane region" description="Helical" evidence="1">
    <location>
        <begin position="98"/>
        <end position="122"/>
    </location>
</feature>
<dbReference type="InterPro" id="IPR035965">
    <property type="entry name" value="PAS-like_dom_sf"/>
</dbReference>
<sequence>MAVKARLLNSVLATPPCGNHRVTAALRPSMLVTLFEDVRPMALSGVASAFVAAIALIRLQQLWCLAWLVVDVGLLAARLAIARAYAVQRDAGDDRVEYWALRYAPVSLAACFVLGLGVMGCVQATDIELGTLSVMVAGGVFGGIASRNSALPRLAMTQVTLGVLPIGIGALLVNRPGGWLLVPPLAIYLAAMRTVVERHYRVLVALIAARQRNAELVARFDAALTYMPHGLCMIDGDGRVIVANRRTAQLFGSLREIMLDTPLPDVIAALSANAMADPHNAGLAAQCAGWLNGDESTPFDITLDDGRELELTRHRVPDGNAVIIVEDVTTRRRTEQHIRYLARHDALTGLPNRHELHAELKRMLAHRPRMPSPALAVMYLDLDGFKSINDRFGHQAGDEVLTQVAERLGKTLPHGKLAARVGGDEFVVAVDDTTVQACSGLAARIIRQISAPYTLSIGATVSFGISIGIALDDGHGSPDELIRQADSALYDAKSAGKGIYRFYSAGSRPVAPVTAS</sequence>
<dbReference type="PANTHER" id="PTHR44757">
    <property type="entry name" value="DIGUANYLATE CYCLASE DGCP"/>
    <property type="match status" value="1"/>
</dbReference>
<dbReference type="RefSeq" id="WP_014899338.1">
    <property type="nucleotide sequence ID" value="NC_018514.1"/>
</dbReference>
<dbReference type="InterPro" id="IPR043128">
    <property type="entry name" value="Rev_trsase/Diguanyl_cyclase"/>
</dbReference>
<dbReference type="InterPro" id="IPR029787">
    <property type="entry name" value="Nucleotide_cyclase"/>
</dbReference>
<keyword evidence="1" id="KW-1133">Transmembrane helix</keyword>
<keyword evidence="1" id="KW-0472">Membrane</keyword>
<proteinExistence type="predicted"/>
<reference evidence="3 4" key="1">
    <citation type="journal article" date="2012" name="J. Bacteriol.">
        <title>Complete Genome Sequence of Burkholderia sp. Strain GG4, a Betaproteobacterium That Reduces 3-Oxo-N-Acylhomoserine Lactones and Produces Different N-Acylhomoserine Lactones.</title>
        <authorList>
            <person name="Hong K.W."/>
            <person name="Koh C.L."/>
            <person name="Sam C.K."/>
            <person name="Yin W.F."/>
            <person name="Chan K.G."/>
        </authorList>
    </citation>
    <scope>NUCLEOTIDE SEQUENCE [LARGE SCALE GENOMIC DNA]</scope>
    <source>
        <strain evidence="3 4">GG4</strain>
    </source>
</reference>
<dbReference type="EMBL" id="CP003775">
    <property type="protein sequence ID" value="AFQ50570.1"/>
    <property type="molecule type" value="Genomic_DNA"/>
</dbReference>